<protein>
    <submittedName>
        <fullName evidence="1">Uncharacterized protein</fullName>
    </submittedName>
</protein>
<accession>A0A4Y7IYY8</accession>
<dbReference type="Proteomes" id="UP000316621">
    <property type="component" value="Chromosome 3"/>
</dbReference>
<evidence type="ECO:0000313" key="2">
    <source>
        <dbReference type="Proteomes" id="UP000316621"/>
    </source>
</evidence>
<sequence>MGLQMESDDYQIRS</sequence>
<keyword evidence="2" id="KW-1185">Reference proteome</keyword>
<dbReference type="EMBL" id="CM010717">
    <property type="protein sequence ID" value="RZC53010.1"/>
    <property type="molecule type" value="Genomic_DNA"/>
</dbReference>
<name>A0A4Y7IYY8_PAPSO</name>
<proteinExistence type="predicted"/>
<reference evidence="1 2" key="1">
    <citation type="journal article" date="2018" name="Science">
        <title>The opium poppy genome and morphinan production.</title>
        <authorList>
            <person name="Guo L."/>
            <person name="Winzer T."/>
            <person name="Yang X."/>
            <person name="Li Y."/>
            <person name="Ning Z."/>
            <person name="He Z."/>
            <person name="Teodor R."/>
            <person name="Lu Y."/>
            <person name="Bowser T.A."/>
            <person name="Graham I.A."/>
            <person name="Ye K."/>
        </authorList>
    </citation>
    <scope>NUCLEOTIDE SEQUENCE [LARGE SCALE GENOMIC DNA]</scope>
    <source>
        <strain evidence="2">cv. HN1</strain>
        <tissue evidence="1">Leaves</tissue>
    </source>
</reference>
<organism evidence="1 2">
    <name type="scientific">Papaver somniferum</name>
    <name type="common">Opium poppy</name>
    <dbReference type="NCBI Taxonomy" id="3469"/>
    <lineage>
        <taxon>Eukaryota</taxon>
        <taxon>Viridiplantae</taxon>
        <taxon>Streptophyta</taxon>
        <taxon>Embryophyta</taxon>
        <taxon>Tracheophyta</taxon>
        <taxon>Spermatophyta</taxon>
        <taxon>Magnoliopsida</taxon>
        <taxon>Ranunculales</taxon>
        <taxon>Papaveraceae</taxon>
        <taxon>Papaveroideae</taxon>
        <taxon>Papaver</taxon>
    </lineage>
</organism>
<gene>
    <name evidence="1" type="ORF">C5167_011864</name>
</gene>
<evidence type="ECO:0000313" key="1">
    <source>
        <dbReference type="EMBL" id="RZC53010.1"/>
    </source>
</evidence>